<dbReference type="EMBL" id="RJSF01000019">
    <property type="protein sequence ID" value="RNM16035.1"/>
    <property type="molecule type" value="Genomic_DNA"/>
</dbReference>
<dbReference type="Proteomes" id="UP000279994">
    <property type="component" value="Unassembled WGS sequence"/>
</dbReference>
<organism evidence="2 3">
    <name type="scientific">Nocardioides pocheonensis</name>
    <dbReference type="NCBI Taxonomy" id="661485"/>
    <lineage>
        <taxon>Bacteria</taxon>
        <taxon>Bacillati</taxon>
        <taxon>Actinomycetota</taxon>
        <taxon>Actinomycetes</taxon>
        <taxon>Propionibacteriales</taxon>
        <taxon>Nocardioidaceae</taxon>
        <taxon>Nocardioides</taxon>
    </lineage>
</organism>
<keyword evidence="1" id="KW-0472">Membrane</keyword>
<evidence type="ECO:0000313" key="3">
    <source>
        <dbReference type="Proteomes" id="UP000279994"/>
    </source>
</evidence>
<evidence type="ECO:0000313" key="2">
    <source>
        <dbReference type="EMBL" id="RNM16035.1"/>
    </source>
</evidence>
<name>A0A3N0GUA1_9ACTN</name>
<feature type="transmembrane region" description="Helical" evidence="1">
    <location>
        <begin position="57"/>
        <end position="77"/>
    </location>
</feature>
<dbReference type="InterPro" id="IPR021424">
    <property type="entry name" value="PorA"/>
</dbReference>
<dbReference type="AlphaFoldDB" id="A0A3N0GUA1"/>
<dbReference type="OrthoDB" id="153031at2"/>
<keyword evidence="3" id="KW-1185">Reference proteome</keyword>
<accession>A0A3N0GUA1</accession>
<comment type="caution">
    <text evidence="2">The sequence shown here is derived from an EMBL/GenBank/DDBJ whole genome shotgun (WGS) entry which is preliminary data.</text>
</comment>
<proteinExistence type="predicted"/>
<sequence>MNQGLPQSATGWSHFGTGWPEPARRDRHLRYSADAIAGWEPAPHQVGGSAVVRKTSVVLIALGAFLIVLAPMVRWYAYPRVAVAPAAQKSVTTLVGPGATIFDINTFKEITTDLTTKVRTIGDTKAADKAGNGTVVYVNSTSTKSSDGVMRSRDVERMAFNQRTGAAVNCCGEFLSNTEGVETPIKHQGLVAIFPIPTDKKTYPFWDSTLKSATPIKYTGTGTVEGVDVYTFENTTPPTKVGTQEVPLNLLGLDGTENVTADEMYSVARKLWVEPNTGVILKRSEKVLDTLNYDGQPRLTLTKVDTQYDANTVKHNADKYGSEGRMLHLVRSTVPLVSLVLGVLLLFLGLTLARRREHASGEHSHEFEEATT</sequence>
<evidence type="ECO:0000256" key="1">
    <source>
        <dbReference type="SAM" id="Phobius"/>
    </source>
</evidence>
<gene>
    <name evidence="2" type="ORF">EFL26_07735</name>
</gene>
<dbReference type="Pfam" id="PF11271">
    <property type="entry name" value="PorA"/>
    <property type="match status" value="1"/>
</dbReference>
<protein>
    <submittedName>
        <fullName evidence="2">DUF3068 domain-containing protein</fullName>
    </submittedName>
</protein>
<feature type="transmembrane region" description="Helical" evidence="1">
    <location>
        <begin position="334"/>
        <end position="353"/>
    </location>
</feature>
<reference evidence="2 3" key="1">
    <citation type="submission" date="2018-11" db="EMBL/GenBank/DDBJ databases">
        <authorList>
            <person name="Li F."/>
        </authorList>
    </citation>
    <scope>NUCLEOTIDE SEQUENCE [LARGE SCALE GENOMIC DNA]</scope>
    <source>
        <strain evidence="2 3">Gsoil 818</strain>
    </source>
</reference>
<keyword evidence="1" id="KW-1133">Transmembrane helix</keyword>
<keyword evidence="1" id="KW-0812">Transmembrane</keyword>